<accession>A0A1I7YXX1</accession>
<evidence type="ECO:0000256" key="1">
    <source>
        <dbReference type="SAM" id="MobiDB-lite"/>
    </source>
</evidence>
<feature type="region of interest" description="Disordered" evidence="1">
    <location>
        <begin position="21"/>
        <end position="40"/>
    </location>
</feature>
<feature type="compositionally biased region" description="Basic residues" evidence="1">
    <location>
        <begin position="24"/>
        <end position="40"/>
    </location>
</feature>
<protein>
    <submittedName>
        <fullName evidence="3">Uncharacterized protein</fullName>
    </submittedName>
</protein>
<evidence type="ECO:0000313" key="2">
    <source>
        <dbReference type="Proteomes" id="UP000095287"/>
    </source>
</evidence>
<proteinExistence type="predicted"/>
<reference evidence="3" key="1">
    <citation type="submission" date="2016-11" db="UniProtKB">
        <authorList>
            <consortium name="WormBaseParasite"/>
        </authorList>
    </citation>
    <scope>IDENTIFICATION</scope>
</reference>
<keyword evidence="2" id="KW-1185">Reference proteome</keyword>
<dbReference type="AlphaFoldDB" id="A0A1I7YXX1"/>
<organism evidence="2 3">
    <name type="scientific">Steinernema glaseri</name>
    <dbReference type="NCBI Taxonomy" id="37863"/>
    <lineage>
        <taxon>Eukaryota</taxon>
        <taxon>Metazoa</taxon>
        <taxon>Ecdysozoa</taxon>
        <taxon>Nematoda</taxon>
        <taxon>Chromadorea</taxon>
        <taxon>Rhabditida</taxon>
        <taxon>Tylenchina</taxon>
        <taxon>Panagrolaimomorpha</taxon>
        <taxon>Strongyloidoidea</taxon>
        <taxon>Steinernematidae</taxon>
        <taxon>Steinernema</taxon>
    </lineage>
</organism>
<sequence>MNNDNFERVLILFESFNTPERNRKNLTHKPKRPHKPHYHCSGRLTLSLTAGPERSFRDQSNKSPTYFVPDGGPITPEPAVSWWYSALLVS</sequence>
<name>A0A1I7YXX1_9BILA</name>
<evidence type="ECO:0000313" key="3">
    <source>
        <dbReference type="WBParaSite" id="L893_g20836.t1"/>
    </source>
</evidence>
<dbReference type="WBParaSite" id="L893_g20836.t1">
    <property type="protein sequence ID" value="L893_g20836.t1"/>
    <property type="gene ID" value="L893_g20836"/>
</dbReference>
<dbReference type="Proteomes" id="UP000095287">
    <property type="component" value="Unplaced"/>
</dbReference>